<reference evidence="3" key="1">
    <citation type="journal article" date="2014" name="Int. J. Syst. Evol. Microbiol.">
        <title>Complete genome sequence of Corynebacterium casei LMG S-19264T (=DSM 44701T), isolated from a smear-ripened cheese.</title>
        <authorList>
            <consortium name="US DOE Joint Genome Institute (JGI-PGF)"/>
            <person name="Walter F."/>
            <person name="Albersmeier A."/>
            <person name="Kalinowski J."/>
            <person name="Ruckert C."/>
        </authorList>
    </citation>
    <scope>NUCLEOTIDE SEQUENCE</scope>
    <source>
        <strain evidence="3">CGMCC 4.7430</strain>
    </source>
</reference>
<name>A0A918A6R3_9ACTN</name>
<dbReference type="SUPFAM" id="SSF55874">
    <property type="entry name" value="ATPase domain of HSP90 chaperone/DNA topoisomerase II/histidine kinase"/>
    <property type="match status" value="1"/>
</dbReference>
<feature type="domain" description="Histidine kinase/HSP90-like ATPase" evidence="2">
    <location>
        <begin position="24"/>
        <end position="133"/>
    </location>
</feature>
<gene>
    <name evidence="3" type="ORF">GCM10012278_40000</name>
</gene>
<protein>
    <recommendedName>
        <fullName evidence="2">Histidine kinase/HSP90-like ATPase domain-containing protein</fullName>
    </recommendedName>
</protein>
<dbReference type="RefSeq" id="WP_189140145.1">
    <property type="nucleotide sequence ID" value="NZ_BMNK01000006.1"/>
</dbReference>
<dbReference type="InterPro" id="IPR050267">
    <property type="entry name" value="Anti-sigma-factor_SerPK"/>
</dbReference>
<dbReference type="EMBL" id="BMNK01000006">
    <property type="protein sequence ID" value="GGP08407.1"/>
    <property type="molecule type" value="Genomic_DNA"/>
</dbReference>
<evidence type="ECO:0000256" key="1">
    <source>
        <dbReference type="ARBA" id="ARBA00022527"/>
    </source>
</evidence>
<organism evidence="3 4">
    <name type="scientific">Nonomuraea glycinis</name>
    <dbReference type="NCBI Taxonomy" id="2047744"/>
    <lineage>
        <taxon>Bacteria</taxon>
        <taxon>Bacillati</taxon>
        <taxon>Actinomycetota</taxon>
        <taxon>Actinomycetes</taxon>
        <taxon>Streptosporangiales</taxon>
        <taxon>Streptosporangiaceae</taxon>
        <taxon>Nonomuraea</taxon>
    </lineage>
</organism>
<sequence length="147" mass="15498">MTPSSQETIDSGSHRLELRFPGIPSEVAGARRLVTAVLGRDHPLHDDCVLLTSELATNAILHSRSGAGGEFKVTVLAAPDMVRVCVEDGGSDEPPCACRTSAQSTGGRGLPLLEAISHRWGFIRGEGRTAVWFELPLATAPAGWAAV</sequence>
<dbReference type="GO" id="GO:0004674">
    <property type="term" value="F:protein serine/threonine kinase activity"/>
    <property type="evidence" value="ECO:0007669"/>
    <property type="project" value="UniProtKB-KW"/>
</dbReference>
<dbReference type="PANTHER" id="PTHR35526:SF3">
    <property type="entry name" value="ANTI-SIGMA-F FACTOR RSBW"/>
    <property type="match status" value="1"/>
</dbReference>
<keyword evidence="1" id="KW-0723">Serine/threonine-protein kinase</keyword>
<dbReference type="InterPro" id="IPR036890">
    <property type="entry name" value="HATPase_C_sf"/>
</dbReference>
<dbReference type="InterPro" id="IPR003594">
    <property type="entry name" value="HATPase_dom"/>
</dbReference>
<dbReference type="PANTHER" id="PTHR35526">
    <property type="entry name" value="ANTI-SIGMA-F FACTOR RSBW-RELATED"/>
    <property type="match status" value="1"/>
</dbReference>
<dbReference type="Pfam" id="PF13581">
    <property type="entry name" value="HATPase_c_2"/>
    <property type="match status" value="1"/>
</dbReference>
<evidence type="ECO:0000313" key="4">
    <source>
        <dbReference type="Proteomes" id="UP000660745"/>
    </source>
</evidence>
<dbReference type="Gene3D" id="3.30.565.10">
    <property type="entry name" value="Histidine kinase-like ATPase, C-terminal domain"/>
    <property type="match status" value="1"/>
</dbReference>
<keyword evidence="4" id="KW-1185">Reference proteome</keyword>
<comment type="caution">
    <text evidence="3">The sequence shown here is derived from an EMBL/GenBank/DDBJ whole genome shotgun (WGS) entry which is preliminary data.</text>
</comment>
<keyword evidence="1" id="KW-0808">Transferase</keyword>
<evidence type="ECO:0000259" key="2">
    <source>
        <dbReference type="Pfam" id="PF13581"/>
    </source>
</evidence>
<reference evidence="3" key="2">
    <citation type="submission" date="2020-09" db="EMBL/GenBank/DDBJ databases">
        <authorList>
            <person name="Sun Q."/>
            <person name="Zhou Y."/>
        </authorList>
    </citation>
    <scope>NUCLEOTIDE SEQUENCE</scope>
    <source>
        <strain evidence="3">CGMCC 4.7430</strain>
    </source>
</reference>
<dbReference type="Proteomes" id="UP000660745">
    <property type="component" value="Unassembled WGS sequence"/>
</dbReference>
<keyword evidence="1" id="KW-0418">Kinase</keyword>
<dbReference type="CDD" id="cd16936">
    <property type="entry name" value="HATPase_RsbW-like"/>
    <property type="match status" value="1"/>
</dbReference>
<proteinExistence type="predicted"/>
<evidence type="ECO:0000313" key="3">
    <source>
        <dbReference type="EMBL" id="GGP08407.1"/>
    </source>
</evidence>
<dbReference type="AlphaFoldDB" id="A0A918A6R3"/>
<accession>A0A918A6R3</accession>